<evidence type="ECO:0000256" key="2">
    <source>
        <dbReference type="SAM" id="SignalP"/>
    </source>
</evidence>
<feature type="compositionally biased region" description="Basic and acidic residues" evidence="1">
    <location>
        <begin position="143"/>
        <end position="154"/>
    </location>
</feature>
<feature type="region of interest" description="Disordered" evidence="1">
    <location>
        <begin position="124"/>
        <end position="154"/>
    </location>
</feature>
<accession>A0ABW4QIB9</accession>
<evidence type="ECO:0000313" key="4">
    <source>
        <dbReference type="EMBL" id="MFD1863304.1"/>
    </source>
</evidence>
<feature type="signal peptide" evidence="2">
    <location>
        <begin position="1"/>
        <end position="18"/>
    </location>
</feature>
<dbReference type="Proteomes" id="UP001597273">
    <property type="component" value="Unassembled WGS sequence"/>
</dbReference>
<proteinExistence type="predicted"/>
<evidence type="ECO:0000259" key="3">
    <source>
        <dbReference type="Pfam" id="PF13115"/>
    </source>
</evidence>
<keyword evidence="5" id="KW-1185">Reference proteome</keyword>
<dbReference type="InterPro" id="IPR032693">
    <property type="entry name" value="YtkA-like_dom"/>
</dbReference>
<evidence type="ECO:0000313" key="5">
    <source>
        <dbReference type="Proteomes" id="UP001597273"/>
    </source>
</evidence>
<dbReference type="EMBL" id="JBHUFW010000007">
    <property type="protein sequence ID" value="MFD1863304.1"/>
    <property type="molecule type" value="Genomic_DNA"/>
</dbReference>
<name>A0ABW4QIB9_9BACL</name>
<organism evidence="4 5">
    <name type="scientific">Planococcus chinensis</name>
    <dbReference type="NCBI Taxonomy" id="272917"/>
    <lineage>
        <taxon>Bacteria</taxon>
        <taxon>Bacillati</taxon>
        <taxon>Bacillota</taxon>
        <taxon>Bacilli</taxon>
        <taxon>Bacillales</taxon>
        <taxon>Caryophanaceae</taxon>
        <taxon>Planococcus</taxon>
    </lineage>
</organism>
<feature type="chain" id="PRO_5046008279" evidence="2">
    <location>
        <begin position="19"/>
        <end position="154"/>
    </location>
</feature>
<dbReference type="Pfam" id="PF13115">
    <property type="entry name" value="YtkA"/>
    <property type="match status" value="1"/>
</dbReference>
<evidence type="ECO:0000256" key="1">
    <source>
        <dbReference type="SAM" id="MobiDB-lite"/>
    </source>
</evidence>
<feature type="domain" description="YtkA-like" evidence="3">
    <location>
        <begin position="30"/>
        <end position="110"/>
    </location>
</feature>
<dbReference type="PROSITE" id="PS51257">
    <property type="entry name" value="PROKAR_LIPOPROTEIN"/>
    <property type="match status" value="1"/>
</dbReference>
<keyword evidence="2" id="KW-0732">Signal</keyword>
<sequence>MKQLTLLMLVFLLLAACGNEESGTASSGNIEPLTVEILTPEKVEAEEPTLLSASVMQGEETVEDADEVIFEVWESGNRNGAEMIEAKHTKDGVYEAEAELGEGLYFIQAHTTARLMHAMPKQEVTVGNPDPASIVPDDSDDTEGMKNVEEHTGH</sequence>
<reference evidence="5" key="1">
    <citation type="journal article" date="2019" name="Int. J. Syst. Evol. Microbiol.">
        <title>The Global Catalogue of Microorganisms (GCM) 10K type strain sequencing project: providing services to taxonomists for standard genome sequencing and annotation.</title>
        <authorList>
            <consortium name="The Broad Institute Genomics Platform"/>
            <consortium name="The Broad Institute Genome Sequencing Center for Infectious Disease"/>
            <person name="Wu L."/>
            <person name="Ma J."/>
        </authorList>
    </citation>
    <scope>NUCLEOTIDE SEQUENCE [LARGE SCALE GENOMIC DNA]</scope>
    <source>
        <strain evidence="5">CGMCC 1.15475</strain>
    </source>
</reference>
<comment type="caution">
    <text evidence="4">The sequence shown here is derived from an EMBL/GenBank/DDBJ whole genome shotgun (WGS) entry which is preliminary data.</text>
</comment>
<gene>
    <name evidence="4" type="ORF">ACFSDB_10290</name>
</gene>
<dbReference type="RefSeq" id="WP_204893128.1">
    <property type="nucleotide sequence ID" value="NZ_JBHUFW010000007.1"/>
</dbReference>
<protein>
    <submittedName>
        <fullName evidence="4">FixH family protein</fullName>
    </submittedName>
</protein>